<keyword evidence="3" id="KW-1185">Reference proteome</keyword>
<dbReference type="InterPro" id="IPR055259">
    <property type="entry name" value="YkvP/CgeB_Glyco_trans-like"/>
</dbReference>
<dbReference type="RefSeq" id="WP_174406219.1">
    <property type="nucleotide sequence ID" value="NZ_BLVO01000016.1"/>
</dbReference>
<dbReference type="AlphaFoldDB" id="A0A7J0BN30"/>
<evidence type="ECO:0000313" key="3">
    <source>
        <dbReference type="Proteomes" id="UP000503840"/>
    </source>
</evidence>
<dbReference type="EMBL" id="BLVO01000016">
    <property type="protein sequence ID" value="GFM34535.1"/>
    <property type="molecule type" value="Genomic_DNA"/>
</dbReference>
<accession>A0A7J0BN30</accession>
<dbReference type="Pfam" id="PF13524">
    <property type="entry name" value="Glyco_trans_1_2"/>
    <property type="match status" value="1"/>
</dbReference>
<sequence>MRIRGGKNCRLLLVGANYYLERELSHAARMVGVEMEVFPAHRHAHDFGTALLEHMRRFRPDAVLSVNARGLGNWTELPDVLGRMGAALCVWFIDSPEHFVSGSVPDSENLLLFTCERQAMPLLQAWGGRRVHYLPLAADAARLHGQEDRFLPEAEITASFLGVTWTEKKALCLRNGRFPRFILRRYRELGRRFAAAPEPSVLAFLTREEPAFVDAARNALGSERLRDLCILICWEANTAKRVPMVRALLPFAPVIAGDAYWKQHIPDDACARLHPPIGYYAPDLFNFYRHSRVNLNVSSAQLPTATTQRIFDVPSAGGFVISDHKEQIAECFDIGTEAVTFSRTDEIGPLVEYYAANREAAGNVVANARRRILAEHTYGHRLQAIVRAVQE</sequence>
<feature type="domain" description="Spore protein YkvP/CgeB glycosyl transferase-like" evidence="1">
    <location>
        <begin position="254"/>
        <end position="386"/>
    </location>
</feature>
<name>A0A7J0BN30_9BACT</name>
<proteinExistence type="predicted"/>
<organism evidence="2 3">
    <name type="scientific">Desulfovibrio subterraneus</name>
    <dbReference type="NCBI Taxonomy" id="2718620"/>
    <lineage>
        <taxon>Bacteria</taxon>
        <taxon>Pseudomonadati</taxon>
        <taxon>Thermodesulfobacteriota</taxon>
        <taxon>Desulfovibrionia</taxon>
        <taxon>Desulfovibrionales</taxon>
        <taxon>Desulfovibrionaceae</taxon>
        <taxon>Desulfovibrio</taxon>
    </lineage>
</organism>
<reference evidence="2 3" key="1">
    <citation type="submission" date="2020-05" db="EMBL/GenBank/DDBJ databases">
        <title>Draft genome sequence of Desulfovibrio sp. strain HN2T.</title>
        <authorList>
            <person name="Ueno A."/>
            <person name="Tamazawa S."/>
            <person name="Tamamura S."/>
            <person name="Murakami T."/>
            <person name="Kiyama T."/>
            <person name="Inomata H."/>
            <person name="Amano Y."/>
            <person name="Miyakawa K."/>
            <person name="Tamaki H."/>
            <person name="Naganuma T."/>
            <person name="Kaneko K."/>
        </authorList>
    </citation>
    <scope>NUCLEOTIDE SEQUENCE [LARGE SCALE GENOMIC DNA]</scope>
    <source>
        <strain evidence="2 3">HN2</strain>
    </source>
</reference>
<gene>
    <name evidence="2" type="ORF">DSM101010T_29000</name>
</gene>
<evidence type="ECO:0000313" key="2">
    <source>
        <dbReference type="EMBL" id="GFM34535.1"/>
    </source>
</evidence>
<protein>
    <recommendedName>
        <fullName evidence="1">Spore protein YkvP/CgeB glycosyl transferase-like domain-containing protein</fullName>
    </recommendedName>
</protein>
<evidence type="ECO:0000259" key="1">
    <source>
        <dbReference type="Pfam" id="PF13524"/>
    </source>
</evidence>
<comment type="caution">
    <text evidence="2">The sequence shown here is derived from an EMBL/GenBank/DDBJ whole genome shotgun (WGS) entry which is preliminary data.</text>
</comment>
<dbReference type="Proteomes" id="UP000503840">
    <property type="component" value="Unassembled WGS sequence"/>
</dbReference>